<keyword evidence="2" id="KW-1185">Reference proteome</keyword>
<proteinExistence type="predicted"/>
<accession>A0AAV0RVJ1</accession>
<evidence type="ECO:0000313" key="2">
    <source>
        <dbReference type="Proteomes" id="UP001154282"/>
    </source>
</evidence>
<organism evidence="1 2">
    <name type="scientific">Linum tenue</name>
    <dbReference type="NCBI Taxonomy" id="586396"/>
    <lineage>
        <taxon>Eukaryota</taxon>
        <taxon>Viridiplantae</taxon>
        <taxon>Streptophyta</taxon>
        <taxon>Embryophyta</taxon>
        <taxon>Tracheophyta</taxon>
        <taxon>Spermatophyta</taxon>
        <taxon>Magnoliopsida</taxon>
        <taxon>eudicotyledons</taxon>
        <taxon>Gunneridae</taxon>
        <taxon>Pentapetalae</taxon>
        <taxon>rosids</taxon>
        <taxon>fabids</taxon>
        <taxon>Malpighiales</taxon>
        <taxon>Linaceae</taxon>
        <taxon>Linum</taxon>
    </lineage>
</organism>
<dbReference type="EMBL" id="CAMGYJ010000011">
    <property type="protein sequence ID" value="CAI0561281.1"/>
    <property type="molecule type" value="Genomic_DNA"/>
</dbReference>
<sequence length="68" mass="8306">MKWHHLLETTDCTCKQRIWSPPTMLQRFYRKACKSLVVLYMRCQMDSFIRYSCRGGCTYMNRIEFIND</sequence>
<comment type="caution">
    <text evidence="1">The sequence shown here is derived from an EMBL/GenBank/DDBJ whole genome shotgun (WGS) entry which is preliminary data.</text>
</comment>
<gene>
    <name evidence="1" type="ORF">LITE_LOCUS50033</name>
</gene>
<reference evidence="1" key="1">
    <citation type="submission" date="2022-08" db="EMBL/GenBank/DDBJ databases">
        <authorList>
            <person name="Gutierrez-Valencia J."/>
        </authorList>
    </citation>
    <scope>NUCLEOTIDE SEQUENCE</scope>
</reference>
<protein>
    <submittedName>
        <fullName evidence="1">Uncharacterized protein</fullName>
    </submittedName>
</protein>
<name>A0AAV0RVJ1_9ROSI</name>
<dbReference type="Proteomes" id="UP001154282">
    <property type="component" value="Unassembled WGS sequence"/>
</dbReference>
<evidence type="ECO:0000313" key="1">
    <source>
        <dbReference type="EMBL" id="CAI0561281.1"/>
    </source>
</evidence>
<dbReference type="AlphaFoldDB" id="A0AAV0RVJ1"/>